<dbReference type="Proteomes" id="UP001226084">
    <property type="component" value="Unassembled WGS sequence"/>
</dbReference>
<dbReference type="EMBL" id="JAUTAS010000001">
    <property type="protein sequence ID" value="MDQ1109908.1"/>
    <property type="molecule type" value="Genomic_DNA"/>
</dbReference>
<feature type="transmembrane region" description="Helical" evidence="1">
    <location>
        <begin position="334"/>
        <end position="353"/>
    </location>
</feature>
<dbReference type="AlphaFoldDB" id="A0AAP5EFV0"/>
<feature type="transmembrane region" description="Helical" evidence="1">
    <location>
        <begin position="161"/>
        <end position="180"/>
    </location>
</feature>
<feature type="transmembrane region" description="Helical" evidence="1">
    <location>
        <begin position="255"/>
        <end position="274"/>
    </location>
</feature>
<comment type="caution">
    <text evidence="2">The sequence shown here is derived from an EMBL/GenBank/DDBJ whole genome shotgun (WGS) entry which is preliminary data.</text>
</comment>
<evidence type="ECO:0000313" key="2">
    <source>
        <dbReference type="EMBL" id="MDQ1109908.1"/>
    </source>
</evidence>
<evidence type="ECO:0000256" key="1">
    <source>
        <dbReference type="SAM" id="Phobius"/>
    </source>
</evidence>
<keyword evidence="1" id="KW-1133">Transmembrane helix</keyword>
<feature type="transmembrane region" description="Helical" evidence="1">
    <location>
        <begin position="12"/>
        <end position="29"/>
    </location>
</feature>
<keyword evidence="1" id="KW-0812">Transmembrane</keyword>
<evidence type="ECO:0000313" key="3">
    <source>
        <dbReference type="Proteomes" id="UP001226084"/>
    </source>
</evidence>
<feature type="transmembrane region" description="Helical" evidence="1">
    <location>
        <begin position="309"/>
        <end position="327"/>
    </location>
</feature>
<feature type="transmembrane region" description="Helical" evidence="1">
    <location>
        <begin position="209"/>
        <end position="226"/>
    </location>
</feature>
<reference evidence="2" key="1">
    <citation type="submission" date="2023-07" db="EMBL/GenBank/DDBJ databases">
        <title>Functional and genomic diversity of the sorghum phyllosphere microbiome.</title>
        <authorList>
            <person name="Shade A."/>
        </authorList>
    </citation>
    <scope>NUCLEOTIDE SEQUENCE</scope>
    <source>
        <strain evidence="2">SORGH_AS_0457</strain>
    </source>
</reference>
<feature type="transmembrane region" description="Helical" evidence="1">
    <location>
        <begin position="35"/>
        <end position="53"/>
    </location>
</feature>
<dbReference type="RefSeq" id="WP_245357182.1">
    <property type="nucleotide sequence ID" value="NZ_JABEXP010000002.1"/>
</dbReference>
<accession>A0AAP5EFV0</accession>
<organism evidence="2 3">
    <name type="scientific">Stenotrophomonas rhizophila</name>
    <dbReference type="NCBI Taxonomy" id="216778"/>
    <lineage>
        <taxon>Bacteria</taxon>
        <taxon>Pseudomonadati</taxon>
        <taxon>Pseudomonadota</taxon>
        <taxon>Gammaproteobacteria</taxon>
        <taxon>Lysobacterales</taxon>
        <taxon>Lysobacteraceae</taxon>
        <taxon>Stenotrophomonas</taxon>
    </lineage>
</organism>
<feature type="transmembrane region" description="Helical" evidence="1">
    <location>
        <begin position="373"/>
        <end position="390"/>
    </location>
</feature>
<sequence length="404" mass="43038">MFSSTAPDAGARTALGMLAGVLACYVFAAFGWVGIPAQIAFVAVLGGAAWSVMAARDPRAVWMLVIVGVLLLIALGSPSDEWDPRSIWLFHAKRVYLDGSLYSQLDGYAAFSHNDYPALVPLWMATAARLVGHWNEIFPKAAATLLLLPALLLTVRSLHTWWAAGLFAVAVLNVGGTYLVDGYMDALLAVYAVAALATAMQPRMQTGGVAWFNLAAYAATSAVLALIKNEGVVLAALVAVVAVAVCLRRDRRMPWGLLGAFALSLLPLLAWKLAVAGAHLGNDLTGSDLKGQLLARLPDLSQSVLVLKALLRGAVWVPLVLLLALLARTWRTPTALAGLCIAIAYAGVLYAVYLGTPHDLEWHLATSARRTALPVQLLLIYAVLVLADQWRRAVPRHAAGEQNG</sequence>
<feature type="transmembrane region" description="Helical" evidence="1">
    <location>
        <begin position="60"/>
        <end position="79"/>
    </location>
</feature>
<name>A0AAP5EFV0_9GAMM</name>
<keyword evidence="1" id="KW-0472">Membrane</keyword>
<proteinExistence type="predicted"/>
<protein>
    <submittedName>
        <fullName evidence="2">Uncharacterized protein</fullName>
    </submittedName>
</protein>
<feature type="transmembrane region" description="Helical" evidence="1">
    <location>
        <begin position="232"/>
        <end position="248"/>
    </location>
</feature>
<gene>
    <name evidence="2" type="ORF">QE424_003067</name>
</gene>